<evidence type="ECO:0000313" key="4">
    <source>
        <dbReference type="Proteomes" id="UP000193467"/>
    </source>
</evidence>
<dbReference type="Proteomes" id="UP000193467">
    <property type="component" value="Unassembled WGS sequence"/>
</dbReference>
<protein>
    <recommendedName>
        <fullName evidence="2">Coiled-coil domain-containing protein</fullName>
    </recommendedName>
</protein>
<feature type="compositionally biased region" description="Low complexity" evidence="1">
    <location>
        <begin position="1"/>
        <end position="10"/>
    </location>
</feature>
<accession>A0A1Y2G2A0</accession>
<evidence type="ECO:0000313" key="3">
    <source>
        <dbReference type="EMBL" id="ORY91505.1"/>
    </source>
</evidence>
<feature type="compositionally biased region" description="Basic and acidic residues" evidence="1">
    <location>
        <begin position="15"/>
        <end position="25"/>
    </location>
</feature>
<feature type="domain" description="Coiled-coil" evidence="2">
    <location>
        <begin position="14"/>
        <end position="66"/>
    </location>
</feature>
<dbReference type="AlphaFoldDB" id="A0A1Y2G2A0"/>
<evidence type="ECO:0000256" key="1">
    <source>
        <dbReference type="SAM" id="MobiDB-lite"/>
    </source>
</evidence>
<dbReference type="InterPro" id="IPR054414">
    <property type="entry name" value="Ccdc124/Oxs1_C"/>
</dbReference>
<dbReference type="Pfam" id="PF06244">
    <property type="entry name" value="Ccdc124"/>
    <property type="match status" value="1"/>
</dbReference>
<gene>
    <name evidence="3" type="ORF">BCR35DRAFT_298681</name>
</gene>
<sequence>MAKSKTSPTIKKTKSSKDKDDDKPKSAWHTYYSAKMTELKSEYPDMDGAERRAKACEIWKTHPDNPKRSK</sequence>
<proteinExistence type="predicted"/>
<name>A0A1Y2G2A0_9BASI</name>
<keyword evidence="4" id="KW-1185">Reference proteome</keyword>
<organism evidence="3 4">
    <name type="scientific">Leucosporidium creatinivorum</name>
    <dbReference type="NCBI Taxonomy" id="106004"/>
    <lineage>
        <taxon>Eukaryota</taxon>
        <taxon>Fungi</taxon>
        <taxon>Dikarya</taxon>
        <taxon>Basidiomycota</taxon>
        <taxon>Pucciniomycotina</taxon>
        <taxon>Microbotryomycetes</taxon>
        <taxon>Leucosporidiales</taxon>
        <taxon>Leucosporidium</taxon>
    </lineage>
</organism>
<comment type="caution">
    <text evidence="3">The sequence shown here is derived from an EMBL/GenBank/DDBJ whole genome shotgun (WGS) entry which is preliminary data.</text>
</comment>
<dbReference type="SUPFAM" id="SSF47095">
    <property type="entry name" value="HMG-box"/>
    <property type="match status" value="1"/>
</dbReference>
<dbReference type="InParanoid" id="A0A1Y2G2A0"/>
<feature type="region of interest" description="Disordered" evidence="1">
    <location>
        <begin position="1"/>
        <end position="26"/>
    </location>
</feature>
<dbReference type="InterPro" id="IPR036910">
    <property type="entry name" value="HMG_box_dom_sf"/>
</dbReference>
<evidence type="ECO:0000259" key="2">
    <source>
        <dbReference type="Pfam" id="PF06244"/>
    </source>
</evidence>
<dbReference type="Gene3D" id="1.10.30.10">
    <property type="entry name" value="High mobility group box domain"/>
    <property type="match status" value="1"/>
</dbReference>
<reference evidence="3 4" key="1">
    <citation type="submission" date="2016-07" db="EMBL/GenBank/DDBJ databases">
        <title>Pervasive Adenine N6-methylation of Active Genes in Fungi.</title>
        <authorList>
            <consortium name="DOE Joint Genome Institute"/>
            <person name="Mondo S.J."/>
            <person name="Dannebaum R.O."/>
            <person name="Kuo R.C."/>
            <person name="Labutti K."/>
            <person name="Haridas S."/>
            <person name="Kuo A."/>
            <person name="Salamov A."/>
            <person name="Ahrendt S.R."/>
            <person name="Lipzen A."/>
            <person name="Sullivan W."/>
            <person name="Andreopoulos W.B."/>
            <person name="Clum A."/>
            <person name="Lindquist E."/>
            <person name="Daum C."/>
            <person name="Ramamoorthy G.K."/>
            <person name="Gryganskyi A."/>
            <person name="Culley D."/>
            <person name="Magnuson J.K."/>
            <person name="James T.Y."/>
            <person name="O'Malley M.A."/>
            <person name="Stajich J.E."/>
            <person name="Spatafora J.W."/>
            <person name="Visel A."/>
            <person name="Grigoriev I.V."/>
        </authorList>
    </citation>
    <scope>NUCLEOTIDE SEQUENCE [LARGE SCALE GENOMIC DNA]</scope>
    <source>
        <strain evidence="3 4">62-1032</strain>
    </source>
</reference>
<dbReference type="EMBL" id="MCGR01000002">
    <property type="protein sequence ID" value="ORY91505.1"/>
    <property type="molecule type" value="Genomic_DNA"/>
</dbReference>